<dbReference type="STRING" id="637905.SVI_3627"/>
<evidence type="ECO:0000313" key="3">
    <source>
        <dbReference type="Proteomes" id="UP000002350"/>
    </source>
</evidence>
<evidence type="ECO:0000256" key="1">
    <source>
        <dbReference type="SAM" id="SignalP"/>
    </source>
</evidence>
<keyword evidence="3" id="KW-1185">Reference proteome</keyword>
<dbReference type="AlphaFoldDB" id="D4ZC53"/>
<keyword evidence="1" id="KW-0732">Signal</keyword>
<organism evidence="2 3">
    <name type="scientific">Shewanella violacea (strain JCM 10179 / CIP 106290 / LMG 19151 / DSS12)</name>
    <dbReference type="NCBI Taxonomy" id="637905"/>
    <lineage>
        <taxon>Bacteria</taxon>
        <taxon>Pseudomonadati</taxon>
        <taxon>Pseudomonadota</taxon>
        <taxon>Gammaproteobacteria</taxon>
        <taxon>Alteromonadales</taxon>
        <taxon>Shewanellaceae</taxon>
        <taxon>Shewanella</taxon>
    </lineage>
</organism>
<sequence>MAREILTRISQLSPQRLRLNCRLAACLLFCLMVNSAQANSIYKCIKDNKVVFSQTICPKDSSQHKIEYEFGITTETDSDKRENTIDPLQALLSQQVISKEKLLHLLKSEIYRLTQELSYFSILKASELKKIERKRYWEKKDNNNAEYLTEVKEMNTYFDDLVNINQVTIDLLKERKMQIEAEPNLEDNTDTK</sequence>
<accession>D4ZC53</accession>
<dbReference type="KEGG" id="svo:SVI_3627"/>
<dbReference type="EMBL" id="AP011177">
    <property type="protein sequence ID" value="BAJ03598.1"/>
    <property type="molecule type" value="Genomic_DNA"/>
</dbReference>
<reference evidence="3" key="1">
    <citation type="journal article" date="2010" name="Mol. Biosyst.">
        <title>Complete genome sequence and comparative analysis of Shewanella violacea, a psychrophilic and piezophilic bacterium from deep sea floor sediments.</title>
        <authorList>
            <person name="Aono E."/>
            <person name="Baba T."/>
            <person name="Ara T."/>
            <person name="Nishi T."/>
            <person name="Nakamichi T."/>
            <person name="Inamoto E."/>
            <person name="Toyonaga H."/>
            <person name="Hasegawa M."/>
            <person name="Takai Y."/>
            <person name="Okumura Y."/>
            <person name="Baba M."/>
            <person name="Tomita M."/>
            <person name="Kato C."/>
            <person name="Oshima T."/>
            <person name="Nakasone K."/>
            <person name="Mori H."/>
        </authorList>
    </citation>
    <scope>NUCLEOTIDE SEQUENCE [LARGE SCALE GENOMIC DNA]</scope>
    <source>
        <strain evidence="3">JCM 10179 / CIP 106290 / LMG 19151 / DSS12</strain>
    </source>
</reference>
<proteinExistence type="predicted"/>
<evidence type="ECO:0000313" key="2">
    <source>
        <dbReference type="EMBL" id="BAJ03598.1"/>
    </source>
</evidence>
<dbReference type="Proteomes" id="UP000002350">
    <property type="component" value="Chromosome"/>
</dbReference>
<feature type="signal peptide" evidence="1">
    <location>
        <begin position="1"/>
        <end position="38"/>
    </location>
</feature>
<feature type="chain" id="PRO_5003067679" description="DUF4124 domain-containing protein" evidence="1">
    <location>
        <begin position="39"/>
        <end position="192"/>
    </location>
</feature>
<name>D4ZC53_SHEVD</name>
<gene>
    <name evidence="2" type="ordered locus">SVI_3627</name>
</gene>
<protein>
    <recommendedName>
        <fullName evidence="4">DUF4124 domain-containing protein</fullName>
    </recommendedName>
</protein>
<dbReference type="HOGENOM" id="CLU_1561824_0_0_6"/>
<dbReference type="RefSeq" id="WP_013052891.1">
    <property type="nucleotide sequence ID" value="NC_014012.1"/>
</dbReference>
<dbReference type="eggNOG" id="ENOG5031FQ8">
    <property type="taxonomic scope" value="Bacteria"/>
</dbReference>
<evidence type="ECO:0008006" key="4">
    <source>
        <dbReference type="Google" id="ProtNLM"/>
    </source>
</evidence>